<feature type="domain" description="Peptidoglycan binding-like" evidence="4">
    <location>
        <begin position="223"/>
        <end position="275"/>
    </location>
</feature>
<name>A0A8J7HRZ8_9NOST</name>
<gene>
    <name evidence="5" type="ORF">I8748_22075</name>
</gene>
<comment type="similarity">
    <text evidence="1">Belongs to the glycosyl hydrolase 25 family.</text>
</comment>
<dbReference type="Pfam" id="PF01471">
    <property type="entry name" value="PG_binding_1"/>
    <property type="match status" value="1"/>
</dbReference>
<evidence type="ECO:0000256" key="1">
    <source>
        <dbReference type="ARBA" id="ARBA00010646"/>
    </source>
</evidence>
<evidence type="ECO:0000256" key="3">
    <source>
        <dbReference type="ARBA" id="ARBA00023295"/>
    </source>
</evidence>
<dbReference type="GO" id="GO:0016052">
    <property type="term" value="P:carbohydrate catabolic process"/>
    <property type="evidence" value="ECO:0007669"/>
    <property type="project" value="TreeGrafter"/>
</dbReference>
<dbReference type="InterPro" id="IPR018077">
    <property type="entry name" value="Glyco_hydro_fam25_subgr"/>
</dbReference>
<dbReference type="PANTHER" id="PTHR34135">
    <property type="entry name" value="LYSOZYME"/>
    <property type="match status" value="1"/>
</dbReference>
<sequence>MSVEGIDVAEFSKSIDWNKVKSQGIRFAFARVNYGGNKKDDKFSSYWPAIKAAGIIRGAYLFFRPSEDIQPQVKMFAQDLEIEPGDLPPVVDIEPDYYNHGNTDHWHDLTLAQRLDCIAEILTAVETATGYKPIIYTGPSFWQETLKNTSRFADYDLWIAHYHTDTPSIPGGWKLHTFHQYKGDQTGFPGISGNVDRNRFNGTLDRLKAETVTAVALQEGRIGPKVKKLQQALKKVAQDSGHLEFDPGAVDGMFGSVTKKALIAYQKANSLTADGTIASDNPLLIA</sequence>
<dbReference type="RefSeq" id="WP_198126661.1">
    <property type="nucleotide sequence ID" value="NZ_JAECZC010000053.1"/>
</dbReference>
<dbReference type="InterPro" id="IPR002053">
    <property type="entry name" value="Glyco_hydro_25"/>
</dbReference>
<dbReference type="InterPro" id="IPR036365">
    <property type="entry name" value="PGBD-like_sf"/>
</dbReference>
<organism evidence="5 6">
    <name type="scientific">Amazonocrinis nigriterrae CENA67</name>
    <dbReference type="NCBI Taxonomy" id="2794033"/>
    <lineage>
        <taxon>Bacteria</taxon>
        <taxon>Bacillati</taxon>
        <taxon>Cyanobacteriota</taxon>
        <taxon>Cyanophyceae</taxon>
        <taxon>Nostocales</taxon>
        <taxon>Nostocaceae</taxon>
        <taxon>Amazonocrinis</taxon>
        <taxon>Amazonocrinis nigriterrae</taxon>
    </lineage>
</organism>
<dbReference type="InterPro" id="IPR036366">
    <property type="entry name" value="PGBDSf"/>
</dbReference>
<dbReference type="SMART" id="SM00641">
    <property type="entry name" value="Glyco_25"/>
    <property type="match status" value="1"/>
</dbReference>
<proteinExistence type="inferred from homology"/>
<evidence type="ECO:0000313" key="5">
    <source>
        <dbReference type="EMBL" id="MBH8564836.1"/>
    </source>
</evidence>
<protein>
    <submittedName>
        <fullName evidence="5">Peptidoglycan-binding protein</fullName>
    </submittedName>
</protein>
<dbReference type="AlphaFoldDB" id="A0A8J7HRZ8"/>
<dbReference type="Gene3D" id="3.20.20.80">
    <property type="entry name" value="Glycosidases"/>
    <property type="match status" value="1"/>
</dbReference>
<dbReference type="InterPro" id="IPR017853">
    <property type="entry name" value="GH"/>
</dbReference>
<dbReference type="GO" id="GO:0003796">
    <property type="term" value="F:lysozyme activity"/>
    <property type="evidence" value="ECO:0007669"/>
    <property type="project" value="InterPro"/>
</dbReference>
<dbReference type="EMBL" id="JAECZC010000053">
    <property type="protein sequence ID" value="MBH8564836.1"/>
    <property type="molecule type" value="Genomic_DNA"/>
</dbReference>
<evidence type="ECO:0000313" key="6">
    <source>
        <dbReference type="Proteomes" id="UP000632766"/>
    </source>
</evidence>
<reference evidence="5 6" key="1">
    <citation type="journal article" date="2021" name="Int. J. Syst. Evol. Microbiol.">
        <title>Amazonocrinis nigriterrae gen. nov., sp. nov., Atlanticothrix silvestris gen. nov., sp. nov. and Dendronalium phyllosphericum gen. nov., sp. nov., nostocacean cyanobacteria from Brazilian environments.</title>
        <authorList>
            <person name="Alvarenga D.O."/>
            <person name="Andreote A.P.D."/>
            <person name="Branco L.H.Z."/>
            <person name="Delbaje E."/>
            <person name="Cruz R.B."/>
            <person name="Varani A.M."/>
            <person name="Fiore M.F."/>
        </authorList>
    </citation>
    <scope>NUCLEOTIDE SEQUENCE [LARGE SCALE GENOMIC DNA]</scope>
    <source>
        <strain evidence="5 6">CENA67</strain>
    </source>
</reference>
<keyword evidence="2" id="KW-0378">Hydrolase</keyword>
<dbReference type="PROSITE" id="PS51904">
    <property type="entry name" value="GLYCOSYL_HYDROL_F25_2"/>
    <property type="match status" value="1"/>
</dbReference>
<keyword evidence="6" id="KW-1185">Reference proteome</keyword>
<dbReference type="InterPro" id="IPR002477">
    <property type="entry name" value="Peptidoglycan-bd-like"/>
</dbReference>
<keyword evidence="3" id="KW-0326">Glycosidase</keyword>
<dbReference type="SUPFAM" id="SSF51445">
    <property type="entry name" value="(Trans)glycosidases"/>
    <property type="match status" value="1"/>
</dbReference>
<dbReference type="PANTHER" id="PTHR34135:SF2">
    <property type="entry name" value="LYSOZYME"/>
    <property type="match status" value="1"/>
</dbReference>
<dbReference type="GO" id="GO:0016998">
    <property type="term" value="P:cell wall macromolecule catabolic process"/>
    <property type="evidence" value="ECO:0007669"/>
    <property type="project" value="InterPro"/>
</dbReference>
<dbReference type="Gene3D" id="1.10.101.10">
    <property type="entry name" value="PGBD-like superfamily/PGBD"/>
    <property type="match status" value="1"/>
</dbReference>
<dbReference type="Pfam" id="PF01183">
    <property type="entry name" value="Glyco_hydro_25"/>
    <property type="match status" value="1"/>
</dbReference>
<evidence type="ECO:0000256" key="2">
    <source>
        <dbReference type="ARBA" id="ARBA00022801"/>
    </source>
</evidence>
<dbReference type="GO" id="GO:0009253">
    <property type="term" value="P:peptidoglycan catabolic process"/>
    <property type="evidence" value="ECO:0007669"/>
    <property type="project" value="InterPro"/>
</dbReference>
<evidence type="ECO:0000259" key="4">
    <source>
        <dbReference type="Pfam" id="PF01471"/>
    </source>
</evidence>
<dbReference type="Proteomes" id="UP000632766">
    <property type="component" value="Unassembled WGS sequence"/>
</dbReference>
<comment type="caution">
    <text evidence="5">The sequence shown here is derived from an EMBL/GenBank/DDBJ whole genome shotgun (WGS) entry which is preliminary data.</text>
</comment>
<dbReference type="SUPFAM" id="SSF47090">
    <property type="entry name" value="PGBD-like"/>
    <property type="match status" value="1"/>
</dbReference>
<accession>A0A8J7HRZ8</accession>